<dbReference type="AlphaFoldDB" id="X0YU76"/>
<protein>
    <submittedName>
        <fullName evidence="1">Uncharacterized protein</fullName>
    </submittedName>
</protein>
<feature type="non-terminal residue" evidence="1">
    <location>
        <position position="1"/>
    </location>
</feature>
<comment type="caution">
    <text evidence="1">The sequence shown here is derived from an EMBL/GenBank/DDBJ whole genome shotgun (WGS) entry which is preliminary data.</text>
</comment>
<proteinExistence type="predicted"/>
<organism evidence="1">
    <name type="scientific">marine sediment metagenome</name>
    <dbReference type="NCBI Taxonomy" id="412755"/>
    <lineage>
        <taxon>unclassified sequences</taxon>
        <taxon>metagenomes</taxon>
        <taxon>ecological metagenomes</taxon>
    </lineage>
</organism>
<gene>
    <name evidence="1" type="ORF">S01H4_14248</name>
</gene>
<reference evidence="1" key="1">
    <citation type="journal article" date="2014" name="Front. Microbiol.">
        <title>High frequency of phylogenetically diverse reductive dehalogenase-homologous genes in deep subseafloor sedimentary metagenomes.</title>
        <authorList>
            <person name="Kawai M."/>
            <person name="Futagami T."/>
            <person name="Toyoda A."/>
            <person name="Takaki Y."/>
            <person name="Nishi S."/>
            <person name="Hori S."/>
            <person name="Arai W."/>
            <person name="Tsubouchi T."/>
            <person name="Morono Y."/>
            <person name="Uchiyama I."/>
            <person name="Ito T."/>
            <person name="Fujiyama A."/>
            <person name="Inagaki F."/>
            <person name="Takami H."/>
        </authorList>
    </citation>
    <scope>NUCLEOTIDE SEQUENCE</scope>
    <source>
        <strain evidence="1">Expedition CK06-06</strain>
    </source>
</reference>
<dbReference type="EMBL" id="BART01006252">
    <property type="protein sequence ID" value="GAG60164.1"/>
    <property type="molecule type" value="Genomic_DNA"/>
</dbReference>
<evidence type="ECO:0000313" key="1">
    <source>
        <dbReference type="EMBL" id="GAG60164.1"/>
    </source>
</evidence>
<name>X0YU76_9ZZZZ</name>
<accession>X0YU76</accession>
<sequence>RYIKFFFMTGFTYLSKRLSRNFPHNENMQGVIKYFLVLPYINK</sequence>